<accession>A0A0D2CGE5</accession>
<name>A0A0D2CGE5_9EURO</name>
<dbReference type="HOGENOM" id="CLU_012207_1_0_1"/>
<evidence type="ECO:0000313" key="2">
    <source>
        <dbReference type="EMBL" id="KIW29290.1"/>
    </source>
</evidence>
<dbReference type="RefSeq" id="XP_016249506.1">
    <property type="nucleotide sequence ID" value="XM_016391987.1"/>
</dbReference>
<feature type="transmembrane region" description="Helical" evidence="1">
    <location>
        <begin position="60"/>
        <end position="80"/>
    </location>
</feature>
<keyword evidence="1" id="KW-0812">Transmembrane</keyword>
<keyword evidence="1" id="KW-0472">Membrane</keyword>
<evidence type="ECO:0000256" key="1">
    <source>
        <dbReference type="SAM" id="Phobius"/>
    </source>
</evidence>
<feature type="transmembrane region" description="Helical" evidence="1">
    <location>
        <begin position="108"/>
        <end position="127"/>
    </location>
</feature>
<organism evidence="2 3">
    <name type="scientific">Cladophialophora immunda</name>
    <dbReference type="NCBI Taxonomy" id="569365"/>
    <lineage>
        <taxon>Eukaryota</taxon>
        <taxon>Fungi</taxon>
        <taxon>Dikarya</taxon>
        <taxon>Ascomycota</taxon>
        <taxon>Pezizomycotina</taxon>
        <taxon>Eurotiomycetes</taxon>
        <taxon>Chaetothyriomycetidae</taxon>
        <taxon>Chaetothyriales</taxon>
        <taxon>Herpotrichiellaceae</taxon>
        <taxon>Cladophialophora</taxon>
    </lineage>
</organism>
<evidence type="ECO:0000313" key="3">
    <source>
        <dbReference type="Proteomes" id="UP000054466"/>
    </source>
</evidence>
<sequence>MADSEGKQQAPIAAEVLPGPAIQQIPASAPLLQQTAHVPKGWPTSPKTIKSSIGSVLTDLVVDSLLLAFSVAFLAFGLVVKLYDQAPTALHKHTANTLLSATKYGPSVFPILFACILGRAAHAILVWRLEKGERVGILDLLAGSTSLTSTVTSQLKLRIASFLGVALIAIWSLSPVGGQASFRQMTIGSNISSQPSEFTYMVYGGTFDQFDDSDRVSYYAIVNTLFVASIISPESTKSSPRDTWGNVKIPMIEHYENSSTIDDDGWFITLDGEQSTYSSIVGIPIAGVDSTDFINYATNIETAYFRLDCPVVNGTWKTNLPVNNSVTGDGAYMWWYDNSTQRIQQAQTDVESLKPLNFTYVVFWPGGGGGEFDCTITTTYVEVEILCPTMSTCAASKARRSRLQHPPAAFTQLDLNSYANYGNLYLFASAFVTSITAHPSTSTLVQTYLIDSSNPAGISLFNSDYVQPSPKELLAVRLNQLMNAYWTCINGIYAVSGGINPQTTYLGNNNASTDTVLANSTTVKGTKSTKTEVIQCHDGWVVALALASIVMIVASLVRPIVRCFLTQAPDVMLNISSLATRNNPYMALPTNGTFMAASDRAKLLKNLKVRLGDVEGAADIGSLAIGSLGVAGVSKVANVRKDRLYE</sequence>
<dbReference type="VEuPathDB" id="FungiDB:PV07_05115"/>
<proteinExistence type="predicted"/>
<keyword evidence="3" id="KW-1185">Reference proteome</keyword>
<feature type="transmembrane region" description="Helical" evidence="1">
    <location>
        <begin position="155"/>
        <end position="174"/>
    </location>
</feature>
<gene>
    <name evidence="2" type="ORF">PV07_05115</name>
</gene>
<dbReference type="EMBL" id="KN847042">
    <property type="protein sequence ID" value="KIW29290.1"/>
    <property type="molecule type" value="Genomic_DNA"/>
</dbReference>
<reference evidence="2 3" key="1">
    <citation type="submission" date="2015-01" db="EMBL/GenBank/DDBJ databases">
        <title>The Genome Sequence of Cladophialophora immunda CBS83496.</title>
        <authorList>
            <consortium name="The Broad Institute Genomics Platform"/>
            <person name="Cuomo C."/>
            <person name="de Hoog S."/>
            <person name="Gorbushina A."/>
            <person name="Stielow B."/>
            <person name="Teixiera M."/>
            <person name="Abouelleil A."/>
            <person name="Chapman S.B."/>
            <person name="Priest M."/>
            <person name="Young S.K."/>
            <person name="Wortman J."/>
            <person name="Nusbaum C."/>
            <person name="Birren B."/>
        </authorList>
    </citation>
    <scope>NUCLEOTIDE SEQUENCE [LARGE SCALE GENOMIC DNA]</scope>
    <source>
        <strain evidence="2 3">CBS 83496</strain>
    </source>
</reference>
<feature type="transmembrane region" description="Helical" evidence="1">
    <location>
        <begin position="539"/>
        <end position="557"/>
    </location>
</feature>
<keyword evidence="1" id="KW-1133">Transmembrane helix</keyword>
<protein>
    <submittedName>
        <fullName evidence="2">Uncharacterized protein</fullName>
    </submittedName>
</protein>
<dbReference type="AlphaFoldDB" id="A0A0D2CGE5"/>
<dbReference type="GeneID" id="27344309"/>
<dbReference type="Proteomes" id="UP000054466">
    <property type="component" value="Unassembled WGS sequence"/>
</dbReference>
<dbReference type="STRING" id="569365.A0A0D2CGE5"/>
<dbReference type="OrthoDB" id="3692311at2759"/>